<evidence type="ECO:0000313" key="1">
    <source>
        <dbReference type="EMBL" id="TCN25084.1"/>
    </source>
</evidence>
<evidence type="ECO:0000313" key="2">
    <source>
        <dbReference type="Proteomes" id="UP000295689"/>
    </source>
</evidence>
<sequence length="70" mass="8040">MKTMAEVIKTLENLIYYRDVEIIHNINDISLSYCDKVKAFVLKNMNSGEIQQYADIQTCSQVLAKLLNIS</sequence>
<keyword evidence="2" id="KW-1185">Reference proteome</keyword>
<dbReference type="AlphaFoldDB" id="A0A4R2BGQ1"/>
<dbReference type="EMBL" id="SLVV01000006">
    <property type="protein sequence ID" value="TCN25084.1"/>
    <property type="molecule type" value="Genomic_DNA"/>
</dbReference>
<proteinExistence type="predicted"/>
<name>A0A4R2BGQ1_9BACI</name>
<protein>
    <submittedName>
        <fullName evidence="1">Uncharacterized protein</fullName>
    </submittedName>
</protein>
<comment type="caution">
    <text evidence="1">The sequence shown here is derived from an EMBL/GenBank/DDBJ whole genome shotgun (WGS) entry which is preliminary data.</text>
</comment>
<dbReference type="Proteomes" id="UP000295689">
    <property type="component" value="Unassembled WGS sequence"/>
</dbReference>
<reference evidence="1 2" key="1">
    <citation type="journal article" date="2015" name="Stand. Genomic Sci.">
        <title>Genomic Encyclopedia of Bacterial and Archaeal Type Strains, Phase III: the genomes of soil and plant-associated and newly described type strains.</title>
        <authorList>
            <person name="Whitman W.B."/>
            <person name="Woyke T."/>
            <person name="Klenk H.P."/>
            <person name="Zhou Y."/>
            <person name="Lilburn T.G."/>
            <person name="Beck B.J."/>
            <person name="De Vos P."/>
            <person name="Vandamme P."/>
            <person name="Eisen J.A."/>
            <person name="Garrity G."/>
            <person name="Hugenholtz P."/>
            <person name="Kyrpides N.C."/>
        </authorList>
    </citation>
    <scope>NUCLEOTIDE SEQUENCE [LARGE SCALE GENOMIC DNA]</scope>
    <source>
        <strain evidence="1 2">CV53</strain>
    </source>
</reference>
<dbReference type="RefSeq" id="WP_121612365.1">
    <property type="nucleotide sequence ID" value="NZ_CP033044.1"/>
</dbReference>
<gene>
    <name evidence="1" type="ORF">EV146_106288</name>
</gene>
<organism evidence="1 2">
    <name type="scientific">Mesobacillus foraminis</name>
    <dbReference type="NCBI Taxonomy" id="279826"/>
    <lineage>
        <taxon>Bacteria</taxon>
        <taxon>Bacillati</taxon>
        <taxon>Bacillota</taxon>
        <taxon>Bacilli</taxon>
        <taxon>Bacillales</taxon>
        <taxon>Bacillaceae</taxon>
        <taxon>Mesobacillus</taxon>
    </lineage>
</organism>
<accession>A0A4R2BGQ1</accession>